<evidence type="ECO:0000256" key="3">
    <source>
        <dbReference type="ARBA" id="ARBA00022471"/>
    </source>
</evidence>
<evidence type="ECO:0000256" key="6">
    <source>
        <dbReference type="RuleBase" id="RU367044"/>
    </source>
</evidence>
<accession>A0ABD3BT44</accession>
<comment type="caution">
    <text evidence="7">The sequence shown here is derived from an EMBL/GenBank/DDBJ whole genome shotgun (WGS) entry which is preliminary data.</text>
</comment>
<dbReference type="PANTHER" id="PTHR31232:SF155">
    <property type="entry name" value="PLANT SELF-INCOMPATIBILITY PROTEIN S1 FAMILY"/>
    <property type="match status" value="1"/>
</dbReference>
<keyword evidence="4 6" id="KW-0964">Secreted</keyword>
<dbReference type="GO" id="GO:0005576">
    <property type="term" value="C:extracellular region"/>
    <property type="evidence" value="ECO:0007669"/>
    <property type="project" value="UniProtKB-SubCell"/>
</dbReference>
<proteinExistence type="inferred from homology"/>
<dbReference type="PANTHER" id="PTHR31232">
    <property type="match status" value="1"/>
</dbReference>
<gene>
    <name evidence="7" type="ORF">CASFOL_035349</name>
</gene>
<evidence type="ECO:0000256" key="5">
    <source>
        <dbReference type="ARBA" id="ARBA00022729"/>
    </source>
</evidence>
<comment type="similarity">
    <text evidence="2 6">Belongs to the plant self-incompatibility (S1) protein family.</text>
</comment>
<evidence type="ECO:0000256" key="1">
    <source>
        <dbReference type="ARBA" id="ARBA00004613"/>
    </source>
</evidence>
<dbReference type="EMBL" id="JAVIJP010000066">
    <property type="protein sequence ID" value="KAL3620437.1"/>
    <property type="molecule type" value="Genomic_DNA"/>
</dbReference>
<dbReference type="AlphaFoldDB" id="A0ABD3BT44"/>
<dbReference type="GO" id="GO:0060320">
    <property type="term" value="P:rejection of self pollen"/>
    <property type="evidence" value="ECO:0007669"/>
    <property type="project" value="UniProtKB-KW"/>
</dbReference>
<evidence type="ECO:0000313" key="8">
    <source>
        <dbReference type="Proteomes" id="UP001632038"/>
    </source>
</evidence>
<dbReference type="InterPro" id="IPR010264">
    <property type="entry name" value="Self-incomp_S1"/>
</dbReference>
<feature type="chain" id="PRO_5044531312" description="S-protein homolog" evidence="6">
    <location>
        <begin position="26"/>
        <end position="140"/>
    </location>
</feature>
<keyword evidence="3 6" id="KW-0713">Self-incompatibility</keyword>
<protein>
    <recommendedName>
        <fullName evidence="6">S-protein homolog</fullName>
    </recommendedName>
</protein>
<feature type="signal peptide" evidence="6">
    <location>
        <begin position="1"/>
        <end position="25"/>
    </location>
</feature>
<name>A0ABD3BT44_9LAMI</name>
<evidence type="ECO:0000313" key="7">
    <source>
        <dbReference type="EMBL" id="KAL3620437.1"/>
    </source>
</evidence>
<keyword evidence="5 6" id="KW-0732">Signal</keyword>
<dbReference type="Proteomes" id="UP001632038">
    <property type="component" value="Unassembled WGS sequence"/>
</dbReference>
<dbReference type="Pfam" id="PF05938">
    <property type="entry name" value="Self-incomp_S1"/>
    <property type="match status" value="1"/>
</dbReference>
<evidence type="ECO:0000256" key="2">
    <source>
        <dbReference type="ARBA" id="ARBA00005581"/>
    </source>
</evidence>
<sequence>MTSIKMNIVLLVFVIASIIFPTSMGDECFKDNIVTVYVQNNLPSNSEPLKLRCQSKNTDFGYHTLWVTQNFHWKFCQNIFGRTLYFCHFYWGSKQRSCDVFRNKWAEAPDYEVYWSVRSDGIYHCDHNETKFYNKWYDWN</sequence>
<comment type="subcellular location">
    <subcellularLocation>
        <location evidence="1 6">Secreted</location>
    </subcellularLocation>
</comment>
<reference evidence="8" key="1">
    <citation type="journal article" date="2024" name="IScience">
        <title>Strigolactones Initiate the Formation of Haustorium-like Structures in Castilleja.</title>
        <authorList>
            <person name="Buerger M."/>
            <person name="Peterson D."/>
            <person name="Chory J."/>
        </authorList>
    </citation>
    <scope>NUCLEOTIDE SEQUENCE [LARGE SCALE GENOMIC DNA]</scope>
</reference>
<organism evidence="7 8">
    <name type="scientific">Castilleja foliolosa</name>
    <dbReference type="NCBI Taxonomy" id="1961234"/>
    <lineage>
        <taxon>Eukaryota</taxon>
        <taxon>Viridiplantae</taxon>
        <taxon>Streptophyta</taxon>
        <taxon>Embryophyta</taxon>
        <taxon>Tracheophyta</taxon>
        <taxon>Spermatophyta</taxon>
        <taxon>Magnoliopsida</taxon>
        <taxon>eudicotyledons</taxon>
        <taxon>Gunneridae</taxon>
        <taxon>Pentapetalae</taxon>
        <taxon>asterids</taxon>
        <taxon>lamiids</taxon>
        <taxon>Lamiales</taxon>
        <taxon>Orobanchaceae</taxon>
        <taxon>Pedicularideae</taxon>
        <taxon>Castillejinae</taxon>
        <taxon>Castilleja</taxon>
    </lineage>
</organism>
<keyword evidence="8" id="KW-1185">Reference proteome</keyword>
<evidence type="ECO:0000256" key="4">
    <source>
        <dbReference type="ARBA" id="ARBA00022525"/>
    </source>
</evidence>